<organism evidence="2 3">
    <name type="scientific">Sphingomonas gellani</name>
    <dbReference type="NCBI Taxonomy" id="1166340"/>
    <lineage>
        <taxon>Bacteria</taxon>
        <taxon>Pseudomonadati</taxon>
        <taxon>Pseudomonadota</taxon>
        <taxon>Alphaproteobacteria</taxon>
        <taxon>Sphingomonadales</taxon>
        <taxon>Sphingomonadaceae</taxon>
        <taxon>Sphingomonas</taxon>
    </lineage>
</organism>
<keyword evidence="3" id="KW-1185">Reference proteome</keyword>
<dbReference type="InterPro" id="IPR010642">
    <property type="entry name" value="Invasion_prot_B"/>
</dbReference>
<dbReference type="RefSeq" id="WP_093664916.1">
    <property type="nucleotide sequence ID" value="NZ_FOCF01000003.1"/>
</dbReference>
<sequence>MTPWIARAALAAAALGLGAPIAARDTIGVFGVWGAFRDTAAPRAARHCFAISRPVVSGTRGGSRPFASLASWPARGLRASLHVRLSRERDRSAGVTLTVGERRFALVANGVDAWAADTPSDQAIAAAIRAGRSMSVEAVGIGGRPFADVYALNGAATAMDAAALACLRR</sequence>
<name>A0A1H8C2H0_9SPHN</name>
<dbReference type="Proteomes" id="UP000199206">
    <property type="component" value="Unassembled WGS sequence"/>
</dbReference>
<evidence type="ECO:0000256" key="1">
    <source>
        <dbReference type="SAM" id="SignalP"/>
    </source>
</evidence>
<proteinExistence type="predicted"/>
<keyword evidence="1" id="KW-0732">Signal</keyword>
<dbReference type="OrthoDB" id="7426653at2"/>
<evidence type="ECO:0000313" key="3">
    <source>
        <dbReference type="Proteomes" id="UP000199206"/>
    </source>
</evidence>
<accession>A0A1H8C2H0</accession>
<evidence type="ECO:0008006" key="4">
    <source>
        <dbReference type="Google" id="ProtNLM"/>
    </source>
</evidence>
<dbReference type="Pfam" id="PF06776">
    <property type="entry name" value="IalB"/>
    <property type="match status" value="1"/>
</dbReference>
<dbReference type="AlphaFoldDB" id="A0A1H8C2H0"/>
<evidence type="ECO:0000313" key="2">
    <source>
        <dbReference type="EMBL" id="SEM89246.1"/>
    </source>
</evidence>
<dbReference type="EMBL" id="FOCF01000003">
    <property type="protein sequence ID" value="SEM89246.1"/>
    <property type="molecule type" value="Genomic_DNA"/>
</dbReference>
<protein>
    <recommendedName>
        <fullName evidence="4">Invasion protein IalB, involved in pathogenesis</fullName>
    </recommendedName>
</protein>
<feature type="chain" id="PRO_5011731970" description="Invasion protein IalB, involved in pathogenesis" evidence="1">
    <location>
        <begin position="24"/>
        <end position="169"/>
    </location>
</feature>
<gene>
    <name evidence="2" type="ORF">SAMN05192583_1427</name>
</gene>
<dbReference type="STRING" id="1166340.SAMN05192583_1427"/>
<reference evidence="3" key="1">
    <citation type="submission" date="2016-10" db="EMBL/GenBank/DDBJ databases">
        <authorList>
            <person name="Varghese N."/>
            <person name="Submissions S."/>
        </authorList>
    </citation>
    <scope>NUCLEOTIDE SEQUENCE [LARGE SCALE GENOMIC DNA]</scope>
    <source>
        <strain evidence="3">S6-262</strain>
    </source>
</reference>
<feature type="signal peptide" evidence="1">
    <location>
        <begin position="1"/>
        <end position="23"/>
    </location>
</feature>